<sequence>MKKDTLQTIAERTGFSKSTVSRVVSGQGRRYRISEAAISKIQDEIRACGYTPDLIAQGLRTRRTNTVGLTIPSIDNPFFASL</sequence>
<reference evidence="5" key="2">
    <citation type="journal article" date="2021" name="PeerJ">
        <title>Extensive microbial diversity within the chicken gut microbiome revealed by metagenomics and culture.</title>
        <authorList>
            <person name="Gilroy R."/>
            <person name="Ravi A."/>
            <person name="Getino M."/>
            <person name="Pursley I."/>
            <person name="Horton D.L."/>
            <person name="Alikhan N.F."/>
            <person name="Baker D."/>
            <person name="Gharbi K."/>
            <person name="Hall N."/>
            <person name="Watson M."/>
            <person name="Adriaenssens E.M."/>
            <person name="Foster-Nyarko E."/>
            <person name="Jarju S."/>
            <person name="Secka A."/>
            <person name="Antonio M."/>
            <person name="Oren A."/>
            <person name="Chaudhuri R.R."/>
            <person name="La Ragione R."/>
            <person name="Hildebrand F."/>
            <person name="Pallen M.J."/>
        </authorList>
    </citation>
    <scope>NUCLEOTIDE SEQUENCE</scope>
    <source>
        <strain evidence="5">2478</strain>
    </source>
</reference>
<dbReference type="InterPro" id="IPR000843">
    <property type="entry name" value="HTH_LacI"/>
</dbReference>
<dbReference type="InterPro" id="IPR010982">
    <property type="entry name" value="Lambda_DNA-bd_dom_sf"/>
</dbReference>
<dbReference type="PROSITE" id="PS50932">
    <property type="entry name" value="HTH_LACI_2"/>
    <property type="match status" value="1"/>
</dbReference>
<dbReference type="AlphaFoldDB" id="A0A9D9ITN1"/>
<evidence type="ECO:0000259" key="4">
    <source>
        <dbReference type="PROSITE" id="PS50932"/>
    </source>
</evidence>
<dbReference type="EMBL" id="JADILZ010000033">
    <property type="protein sequence ID" value="MBO8478000.1"/>
    <property type="molecule type" value="Genomic_DNA"/>
</dbReference>
<dbReference type="GO" id="GO:0000976">
    <property type="term" value="F:transcription cis-regulatory region binding"/>
    <property type="evidence" value="ECO:0007669"/>
    <property type="project" value="TreeGrafter"/>
</dbReference>
<protein>
    <submittedName>
        <fullName evidence="5">LacI family DNA-binding transcriptional regulator</fullName>
    </submittedName>
</protein>
<keyword evidence="1" id="KW-0805">Transcription regulation</keyword>
<dbReference type="Proteomes" id="UP000823771">
    <property type="component" value="Unassembled WGS sequence"/>
</dbReference>
<dbReference type="Gene3D" id="3.40.50.2300">
    <property type="match status" value="1"/>
</dbReference>
<dbReference type="PANTHER" id="PTHR30146:SF109">
    <property type="entry name" value="HTH-TYPE TRANSCRIPTIONAL REGULATOR GALS"/>
    <property type="match status" value="1"/>
</dbReference>
<name>A0A9D9ITN1_9BACT</name>
<dbReference type="CDD" id="cd01392">
    <property type="entry name" value="HTH_LacI"/>
    <property type="match status" value="1"/>
</dbReference>
<dbReference type="SUPFAM" id="SSF47413">
    <property type="entry name" value="lambda repressor-like DNA-binding domains"/>
    <property type="match status" value="1"/>
</dbReference>
<dbReference type="PANTHER" id="PTHR30146">
    <property type="entry name" value="LACI-RELATED TRANSCRIPTIONAL REPRESSOR"/>
    <property type="match status" value="1"/>
</dbReference>
<gene>
    <name evidence="5" type="ORF">IAB80_03830</name>
</gene>
<dbReference type="SMART" id="SM00354">
    <property type="entry name" value="HTH_LACI"/>
    <property type="match status" value="1"/>
</dbReference>
<evidence type="ECO:0000256" key="3">
    <source>
        <dbReference type="ARBA" id="ARBA00023163"/>
    </source>
</evidence>
<proteinExistence type="predicted"/>
<dbReference type="Pfam" id="PF00356">
    <property type="entry name" value="LacI"/>
    <property type="match status" value="1"/>
</dbReference>
<evidence type="ECO:0000313" key="6">
    <source>
        <dbReference type="Proteomes" id="UP000823771"/>
    </source>
</evidence>
<evidence type="ECO:0000256" key="1">
    <source>
        <dbReference type="ARBA" id="ARBA00023015"/>
    </source>
</evidence>
<feature type="domain" description="HTH lacI-type" evidence="4">
    <location>
        <begin position="5"/>
        <end position="61"/>
    </location>
</feature>
<evidence type="ECO:0000313" key="5">
    <source>
        <dbReference type="EMBL" id="MBO8478000.1"/>
    </source>
</evidence>
<organism evidence="5 6">
    <name type="scientific">Candidatus Cryptobacteroides excrementipullorum</name>
    <dbReference type="NCBI Taxonomy" id="2840761"/>
    <lineage>
        <taxon>Bacteria</taxon>
        <taxon>Pseudomonadati</taxon>
        <taxon>Bacteroidota</taxon>
        <taxon>Bacteroidia</taxon>
        <taxon>Bacteroidales</taxon>
        <taxon>Candidatus Cryptobacteroides</taxon>
    </lineage>
</organism>
<dbReference type="GO" id="GO:0003700">
    <property type="term" value="F:DNA-binding transcription factor activity"/>
    <property type="evidence" value="ECO:0007669"/>
    <property type="project" value="TreeGrafter"/>
</dbReference>
<dbReference type="Gene3D" id="1.10.260.40">
    <property type="entry name" value="lambda repressor-like DNA-binding domains"/>
    <property type="match status" value="1"/>
</dbReference>
<reference evidence="5" key="1">
    <citation type="submission" date="2020-10" db="EMBL/GenBank/DDBJ databases">
        <authorList>
            <person name="Gilroy R."/>
        </authorList>
    </citation>
    <scope>NUCLEOTIDE SEQUENCE</scope>
    <source>
        <strain evidence="5">2478</strain>
    </source>
</reference>
<keyword evidence="2 5" id="KW-0238">DNA-binding</keyword>
<evidence type="ECO:0000256" key="2">
    <source>
        <dbReference type="ARBA" id="ARBA00023125"/>
    </source>
</evidence>
<accession>A0A9D9ITN1</accession>
<keyword evidence="3" id="KW-0804">Transcription</keyword>
<comment type="caution">
    <text evidence="5">The sequence shown here is derived from an EMBL/GenBank/DDBJ whole genome shotgun (WGS) entry which is preliminary data.</text>
</comment>